<proteinExistence type="predicted"/>
<sequence>MIGLGNPITGNGAASASGRAASHPEYYLENRKTLAPGQAREEARLILIVVLPTSPSWFNMIIIMK</sequence>
<keyword evidence="1" id="KW-0614">Plasmid</keyword>
<dbReference type="EMBL" id="AY057845">
    <property type="protein sequence ID" value="AAL36118.1"/>
    <property type="molecule type" value="Genomic_DNA"/>
</dbReference>
<keyword evidence="2" id="KW-1185">Reference proteome</keyword>
<evidence type="ECO:0000313" key="2">
    <source>
        <dbReference type="Proteomes" id="UP000001173"/>
    </source>
</evidence>
<organism evidence="1 2">
    <name type="scientific">Zymomonas mobilis subsp. mobilis (strain ATCC 31821 / ZM4 / CP4)</name>
    <dbReference type="NCBI Taxonomy" id="264203"/>
    <lineage>
        <taxon>Bacteria</taxon>
        <taxon>Pseudomonadati</taxon>
        <taxon>Pseudomonadota</taxon>
        <taxon>Alphaproteobacteria</taxon>
        <taxon>Sphingomonadales</taxon>
        <taxon>Zymomonadaceae</taxon>
        <taxon>Zymomonas</taxon>
    </lineage>
</organism>
<reference evidence="1" key="1">
    <citation type="submission" date="2001-10" db="EMBL/GenBank/DDBJ databases">
        <authorList>
            <person name="Seo J."/>
            <person name="Park H."/>
            <person name="Kim H."/>
            <person name="Wang K."/>
            <person name="Yoon K."/>
            <person name="Rhee H."/>
            <person name="Kang J."/>
            <person name="Jung C."/>
            <person name="Kim M."/>
            <person name="Park C."/>
            <person name="An Y."/>
            <person name="Choi E."/>
        </authorList>
    </citation>
    <scope>NUCLEOTIDE SEQUENCE [LARGE SCALE GENOMIC DNA]</scope>
    <source>
        <strain evidence="1">ZM4</strain>
        <plasmid evidence="1">1</plasmid>
    </source>
</reference>
<dbReference type="Proteomes" id="UP000001173">
    <property type="component" value="Plasmid pZmo1"/>
</dbReference>
<name>Q8GF50_ZYMMO</name>
<geneLocation type="plasmid" evidence="2">
    <name>pZmo1</name>
</geneLocation>
<evidence type="ECO:0000313" key="1">
    <source>
        <dbReference type="EMBL" id="AAL36118.1"/>
    </source>
</evidence>
<accession>Q8GF50</accession>
<protein>
    <submittedName>
        <fullName evidence="1">Uncharacterized protein</fullName>
    </submittedName>
</protein>
<dbReference type="AlphaFoldDB" id="Q8GF50"/>